<dbReference type="EMBL" id="FMHW01000002">
    <property type="protein sequence ID" value="SCL23799.1"/>
    <property type="molecule type" value="Genomic_DNA"/>
</dbReference>
<gene>
    <name evidence="3" type="ORF">GA0074692_1650</name>
</gene>
<protein>
    <submittedName>
        <fullName evidence="3">BON domain-containing protein</fullName>
    </submittedName>
</protein>
<dbReference type="RefSeq" id="WP_091641164.1">
    <property type="nucleotide sequence ID" value="NZ_FMHW01000002.1"/>
</dbReference>
<keyword evidence="4" id="KW-1185">Reference proteome</keyword>
<dbReference type="STRING" id="145854.GA0074692_1650"/>
<dbReference type="PROSITE" id="PS50914">
    <property type="entry name" value="BON"/>
    <property type="match status" value="1"/>
</dbReference>
<reference evidence="4" key="1">
    <citation type="submission" date="2016-06" db="EMBL/GenBank/DDBJ databases">
        <authorList>
            <person name="Varghese N."/>
            <person name="Submissions Spin"/>
        </authorList>
    </citation>
    <scope>NUCLEOTIDE SEQUENCE [LARGE SCALE GENOMIC DNA]</scope>
    <source>
        <strain evidence="4">DSM 43817</strain>
    </source>
</reference>
<dbReference type="Proteomes" id="UP000198959">
    <property type="component" value="Unassembled WGS sequence"/>
</dbReference>
<evidence type="ECO:0000259" key="2">
    <source>
        <dbReference type="PROSITE" id="PS50914"/>
    </source>
</evidence>
<dbReference type="Pfam" id="PF04972">
    <property type="entry name" value="BON"/>
    <property type="match status" value="1"/>
</dbReference>
<feature type="domain" description="BON" evidence="2">
    <location>
        <begin position="25"/>
        <end position="93"/>
    </location>
</feature>
<dbReference type="InterPro" id="IPR007055">
    <property type="entry name" value="BON_dom"/>
</dbReference>
<evidence type="ECO:0000313" key="3">
    <source>
        <dbReference type="EMBL" id="SCL23799.1"/>
    </source>
</evidence>
<evidence type="ECO:0000256" key="1">
    <source>
        <dbReference type="SAM" id="MobiDB-lite"/>
    </source>
</evidence>
<dbReference type="Gene3D" id="3.30.1340.30">
    <property type="match status" value="1"/>
</dbReference>
<organism evidence="3 4">
    <name type="scientific">Micromonospora pallida</name>
    <dbReference type="NCBI Taxonomy" id="145854"/>
    <lineage>
        <taxon>Bacteria</taxon>
        <taxon>Bacillati</taxon>
        <taxon>Actinomycetota</taxon>
        <taxon>Actinomycetes</taxon>
        <taxon>Micromonosporales</taxon>
        <taxon>Micromonosporaceae</taxon>
        <taxon>Micromonospora</taxon>
    </lineage>
</organism>
<proteinExistence type="predicted"/>
<evidence type="ECO:0000313" key="4">
    <source>
        <dbReference type="Proteomes" id="UP000198959"/>
    </source>
</evidence>
<feature type="region of interest" description="Disordered" evidence="1">
    <location>
        <begin position="1"/>
        <end position="25"/>
    </location>
</feature>
<dbReference type="AlphaFoldDB" id="A0A1C6S319"/>
<sequence length="99" mass="10931">MIPPWPPPDENPGPFESSPTPPTDDEIRIAAGVARRLDGNQLTRRQRITVEVQNRVVILDGTVDTPDVRLTAGELAWGMPGVADVCNALRVANRQRPRR</sequence>
<feature type="compositionally biased region" description="Pro residues" evidence="1">
    <location>
        <begin position="1"/>
        <end position="11"/>
    </location>
</feature>
<name>A0A1C6S319_9ACTN</name>
<accession>A0A1C6S319</accession>
<dbReference type="OrthoDB" id="3403070at2"/>